<keyword evidence="1" id="KW-1133">Transmembrane helix</keyword>
<evidence type="ECO:0000313" key="4">
    <source>
        <dbReference type="Proteomes" id="UP001172102"/>
    </source>
</evidence>
<keyword evidence="1" id="KW-0812">Transmembrane</keyword>
<keyword evidence="1" id="KW-0472">Membrane</keyword>
<dbReference type="Pfam" id="PF20684">
    <property type="entry name" value="Fung_rhodopsin"/>
    <property type="match status" value="1"/>
</dbReference>
<proteinExistence type="predicted"/>
<evidence type="ECO:0000313" key="3">
    <source>
        <dbReference type="EMBL" id="KAK0732151.1"/>
    </source>
</evidence>
<sequence>MFLFSPSFSLGILEPTVPQHWFYLAQLVYNPILALRQGLGPALTAAAGRAKAGRAARHLRAQRCLSTEANWDCTLQAQPDTRCIDHSFHIIASAITILIDILVVALPFWIFLGLLKMSRAAKISVVGNLPPGRRSVTVISIIRLVTIYQLFYVV</sequence>
<feature type="transmembrane region" description="Helical" evidence="1">
    <location>
        <begin position="90"/>
        <end position="115"/>
    </location>
</feature>
<evidence type="ECO:0000259" key="2">
    <source>
        <dbReference type="Pfam" id="PF20684"/>
    </source>
</evidence>
<organism evidence="3 4">
    <name type="scientific">Lasiosphaeris hirsuta</name>
    <dbReference type="NCBI Taxonomy" id="260670"/>
    <lineage>
        <taxon>Eukaryota</taxon>
        <taxon>Fungi</taxon>
        <taxon>Dikarya</taxon>
        <taxon>Ascomycota</taxon>
        <taxon>Pezizomycotina</taxon>
        <taxon>Sordariomycetes</taxon>
        <taxon>Sordariomycetidae</taxon>
        <taxon>Sordariales</taxon>
        <taxon>Lasiosphaeriaceae</taxon>
        <taxon>Lasiosphaeris</taxon>
    </lineage>
</organism>
<dbReference type="Proteomes" id="UP001172102">
    <property type="component" value="Unassembled WGS sequence"/>
</dbReference>
<feature type="domain" description="Rhodopsin" evidence="2">
    <location>
        <begin position="63"/>
        <end position="149"/>
    </location>
</feature>
<name>A0AA40BD92_9PEZI</name>
<keyword evidence="4" id="KW-1185">Reference proteome</keyword>
<evidence type="ECO:0000256" key="1">
    <source>
        <dbReference type="SAM" id="Phobius"/>
    </source>
</evidence>
<gene>
    <name evidence="3" type="ORF">B0H67DRAFT_640450</name>
</gene>
<protein>
    <recommendedName>
        <fullName evidence="2">Rhodopsin domain-containing protein</fullName>
    </recommendedName>
</protein>
<dbReference type="AlphaFoldDB" id="A0AA40BD92"/>
<comment type="caution">
    <text evidence="3">The sequence shown here is derived from an EMBL/GenBank/DDBJ whole genome shotgun (WGS) entry which is preliminary data.</text>
</comment>
<reference evidence="3" key="1">
    <citation type="submission" date="2023-06" db="EMBL/GenBank/DDBJ databases">
        <title>Genome-scale phylogeny and comparative genomics of the fungal order Sordariales.</title>
        <authorList>
            <consortium name="Lawrence Berkeley National Laboratory"/>
            <person name="Hensen N."/>
            <person name="Bonometti L."/>
            <person name="Westerberg I."/>
            <person name="Brannstrom I.O."/>
            <person name="Guillou S."/>
            <person name="Cros-Aarteil S."/>
            <person name="Calhoun S."/>
            <person name="Haridas S."/>
            <person name="Kuo A."/>
            <person name="Mondo S."/>
            <person name="Pangilinan J."/>
            <person name="Riley R."/>
            <person name="Labutti K."/>
            <person name="Andreopoulos B."/>
            <person name="Lipzen A."/>
            <person name="Chen C."/>
            <person name="Yanf M."/>
            <person name="Daum C."/>
            <person name="Ng V."/>
            <person name="Clum A."/>
            <person name="Steindorff A."/>
            <person name="Ohm R."/>
            <person name="Martin F."/>
            <person name="Silar P."/>
            <person name="Natvig D."/>
            <person name="Lalanne C."/>
            <person name="Gautier V."/>
            <person name="Ament-Velasquez S.L."/>
            <person name="Kruys A."/>
            <person name="Hutchinson M.I."/>
            <person name="Powell A.J."/>
            <person name="Barry K."/>
            <person name="Miller A.N."/>
            <person name="Grigoriev I.V."/>
            <person name="Debuchy R."/>
            <person name="Gladieux P."/>
            <person name="Thoren M.H."/>
            <person name="Johannesson H."/>
        </authorList>
    </citation>
    <scope>NUCLEOTIDE SEQUENCE</scope>
    <source>
        <strain evidence="3">SMH4607-1</strain>
    </source>
</reference>
<dbReference type="InterPro" id="IPR049326">
    <property type="entry name" value="Rhodopsin_dom_fungi"/>
</dbReference>
<dbReference type="EMBL" id="JAUKUA010000001">
    <property type="protein sequence ID" value="KAK0732151.1"/>
    <property type="molecule type" value="Genomic_DNA"/>
</dbReference>
<accession>A0AA40BD92</accession>